<evidence type="ECO:0000313" key="2">
    <source>
        <dbReference type="Proteomes" id="UP000461595"/>
    </source>
</evidence>
<comment type="caution">
    <text evidence="1">The sequence shown here is derived from an EMBL/GenBank/DDBJ whole genome shotgun (WGS) entry which is preliminary data.</text>
</comment>
<name>A0A7X3KCM5_9STRE</name>
<organism evidence="1 2">
    <name type="scientific">Streptococcus danieliae</name>
    <dbReference type="NCBI Taxonomy" id="747656"/>
    <lineage>
        <taxon>Bacteria</taxon>
        <taxon>Bacillati</taxon>
        <taxon>Bacillota</taxon>
        <taxon>Bacilli</taxon>
        <taxon>Lactobacillales</taxon>
        <taxon>Streptococcaceae</taxon>
        <taxon>Streptococcus</taxon>
    </lineage>
</organism>
<evidence type="ECO:0000313" key="1">
    <source>
        <dbReference type="EMBL" id="MVX59052.1"/>
    </source>
</evidence>
<evidence type="ECO:0008006" key="3">
    <source>
        <dbReference type="Google" id="ProtNLM"/>
    </source>
</evidence>
<gene>
    <name evidence="1" type="ORF">E5983_05250</name>
</gene>
<reference evidence="1 2" key="1">
    <citation type="submission" date="2019-12" db="EMBL/GenBank/DDBJ databases">
        <title>Microbes associate with the intestines of laboratory mice.</title>
        <authorList>
            <person name="Navarre W."/>
            <person name="Wong E."/>
        </authorList>
    </citation>
    <scope>NUCLEOTIDE SEQUENCE [LARGE SCALE GENOMIC DNA]</scope>
    <source>
        <strain evidence="1 2">NM51_B2-22</strain>
    </source>
</reference>
<dbReference type="OrthoDB" id="2991129at2"/>
<dbReference type="EMBL" id="WSRS01000039">
    <property type="protein sequence ID" value="MVX59052.1"/>
    <property type="molecule type" value="Genomic_DNA"/>
</dbReference>
<protein>
    <recommendedName>
        <fullName evidence="3">Alpha/beta hydrolase</fullName>
    </recommendedName>
</protein>
<sequence length="231" mass="25622">MMDVIFISPLGWSRHVWDKVITDERFGHKSYEVIEFLNTSFEEISVASIEKTINNFLGKLAPDGLVITASYGTAALTAFLKKQAVSLERLLVIDGLDRLPSAEELAAMFVSVEDKTYQAVADYYEDMLSADERGDGELLAILAANLIKRDGAYFPSLDIKGTKAYLSLYADLDVAKEFGAILGQIKNLAVFSSRSVNFPHIPIREEDHLLMLKDPQQVLEKIFGVSEGPAK</sequence>
<dbReference type="Proteomes" id="UP000461595">
    <property type="component" value="Unassembled WGS sequence"/>
</dbReference>
<dbReference type="AlphaFoldDB" id="A0A7X3KCM5"/>
<proteinExistence type="predicted"/>
<dbReference type="RefSeq" id="WP_160332857.1">
    <property type="nucleotide sequence ID" value="NZ_WSRS01000039.1"/>
</dbReference>
<accession>A0A7X3KCM5</accession>